<dbReference type="EMBL" id="JN991020">
    <property type="protein sequence ID" value="AEX65850.1"/>
    <property type="molecule type" value="Genomic_DNA"/>
</dbReference>
<organism evidence="2 3">
    <name type="scientific">Pseudomonas phage Bf7</name>
    <dbReference type="NCBI Taxonomy" id="1100790"/>
    <lineage>
        <taxon>Viruses</taxon>
        <taxon>Duplodnaviria</taxon>
        <taxon>Heunggongvirae</taxon>
        <taxon>Uroviricota</taxon>
        <taxon>Caudoviricetes</taxon>
        <taxon>Autographivirales</taxon>
        <taxon>Autonotataviridae</taxon>
        <taxon>Bifseptvirus</taxon>
        <taxon>Bifseptvirus Bf7</taxon>
    </lineage>
</organism>
<name>H2ELU8_9CAUD</name>
<protein>
    <submittedName>
        <fullName evidence="2">Uncharacterized protein</fullName>
    </submittedName>
</protein>
<gene>
    <name evidence="2" type="ORF">BF7_00060</name>
</gene>
<evidence type="ECO:0000313" key="2">
    <source>
        <dbReference type="EMBL" id="AEX65850.1"/>
    </source>
</evidence>
<keyword evidence="1" id="KW-0812">Transmembrane</keyword>
<accession>H2ELU8</accession>
<keyword evidence="1" id="KW-1133">Transmembrane helix</keyword>
<dbReference type="GeneID" id="11605116"/>
<evidence type="ECO:0000313" key="3">
    <source>
        <dbReference type="Proteomes" id="UP000007746"/>
    </source>
</evidence>
<proteinExistence type="predicted"/>
<reference evidence="2 3" key="1">
    <citation type="journal article" date="2012" name="FEMS Microbiol. Lett.">
        <title>Isolation of new Pseudomonas tolaasii bacteriophages and genomic investigation of the lytic phage BF7.</title>
        <authorList>
            <person name="Sajben-Nagy E."/>
            <person name="Maroti G."/>
            <person name="Kredics L."/>
            <person name="Horvath B."/>
            <person name="Parducz A."/>
            <person name="Vagvolgyi C."/>
            <person name="Manczinger L."/>
        </authorList>
    </citation>
    <scope>NUCLEOTIDE SEQUENCE [LARGE SCALE GENOMIC DNA]</scope>
</reference>
<dbReference type="RefSeq" id="YP_005098168.1">
    <property type="nucleotide sequence ID" value="NC_016764.1"/>
</dbReference>
<keyword evidence="3" id="KW-1185">Reference proteome</keyword>
<dbReference type="OrthoDB" id="31663at10239"/>
<feature type="transmembrane region" description="Helical" evidence="1">
    <location>
        <begin position="39"/>
        <end position="57"/>
    </location>
</feature>
<keyword evidence="1" id="KW-0472">Membrane</keyword>
<evidence type="ECO:0000256" key="1">
    <source>
        <dbReference type="SAM" id="Phobius"/>
    </source>
</evidence>
<sequence length="246" mass="27406">MTRTHKRLTHDPNKDAAIMATLNEFRGMTGRKVMHSRRGSAVGVVVGIEANFVIVIWDGQTFRTRNNPVYLTILPEDKTVKAADINDLNNVQKNILSDLLRQVRETPVGQIVAGRRTDAAARTIGVANNVYSFDALALREAGLIVSQKDNKEFALWFLTSIGHAKAVELTNVRSKPEKWLVWCPTSAKPPQVVHSCEQEAMAVAESMARNYPGQLFHAVQVHAGFQLKAEKVEVKKIETKHTMVQV</sequence>
<dbReference type="Proteomes" id="UP000007746">
    <property type="component" value="Segment"/>
</dbReference>
<dbReference type="KEGG" id="vg:11605116"/>